<keyword evidence="2" id="KW-1185">Reference proteome</keyword>
<dbReference type="Proteomes" id="UP001320159">
    <property type="component" value="Unassembled WGS sequence"/>
</dbReference>
<accession>A0AAP2W5S0</accession>
<dbReference type="EMBL" id="PGCK01000011">
    <property type="protein sequence ID" value="MCD1295845.1"/>
    <property type="molecule type" value="Genomic_DNA"/>
</dbReference>
<dbReference type="RefSeq" id="WP_230742702.1">
    <property type="nucleotide sequence ID" value="NZ_PGCK01000011.1"/>
</dbReference>
<protein>
    <submittedName>
        <fullName evidence="1">Uncharacterized protein</fullName>
    </submittedName>
</protein>
<comment type="caution">
    <text evidence="1">The sequence shown here is derived from an EMBL/GenBank/DDBJ whole genome shotgun (WGS) entry which is preliminary data.</text>
</comment>
<reference evidence="1 2" key="1">
    <citation type="submission" date="2017-11" db="EMBL/GenBank/DDBJ databases">
        <title>Isolation and Characterization of Family Methanocellaceae Species from Potential Methane Hydrate Area Offshore Southwestern Taiwan.</title>
        <authorList>
            <person name="Zhang W.-L."/>
            <person name="Chen W.-C."/>
            <person name="Lai M.-C."/>
            <person name="Chen S.-C."/>
        </authorList>
    </citation>
    <scope>NUCLEOTIDE SEQUENCE [LARGE SCALE GENOMIC DNA]</scope>
    <source>
        <strain evidence="1 2">CWC-04</strain>
    </source>
</reference>
<proteinExistence type="predicted"/>
<gene>
    <name evidence="1" type="ORF">CUJ83_12650</name>
</gene>
<dbReference type="AlphaFoldDB" id="A0AAP2W5S0"/>
<evidence type="ECO:0000313" key="2">
    <source>
        <dbReference type="Proteomes" id="UP001320159"/>
    </source>
</evidence>
<sequence>MNDFANYFCFARKQKANILNTDVDVHSAEDVSLDEIDSDIKPFHDESLDIVSIDEEDDI</sequence>
<name>A0AAP2W5S0_9EURY</name>
<evidence type="ECO:0000313" key="1">
    <source>
        <dbReference type="EMBL" id="MCD1295845.1"/>
    </source>
</evidence>
<organism evidence="1 2">
    <name type="scientific">Methanooceanicella nereidis</name>
    <dbReference type="NCBI Taxonomy" id="2052831"/>
    <lineage>
        <taxon>Archaea</taxon>
        <taxon>Methanobacteriati</taxon>
        <taxon>Methanobacteriota</taxon>
        <taxon>Stenosarchaea group</taxon>
        <taxon>Methanomicrobia</taxon>
        <taxon>Methanocellales</taxon>
        <taxon>Methanocellaceae</taxon>
        <taxon>Methanooceanicella</taxon>
    </lineage>
</organism>